<evidence type="ECO:0000313" key="2">
    <source>
        <dbReference type="EMBL" id="MFO7193906.1"/>
    </source>
</evidence>
<dbReference type="InterPro" id="IPR003781">
    <property type="entry name" value="CoA-bd"/>
</dbReference>
<evidence type="ECO:0000259" key="1">
    <source>
        <dbReference type="SMART" id="SM00881"/>
    </source>
</evidence>
<dbReference type="Proteomes" id="UP000249324">
    <property type="component" value="Unassembled WGS sequence"/>
</dbReference>
<sequence length="390" mass="41133">MLRNIVTHGYEGEVFPVSQGSDIVQGLPAYTSVTALPRTPDVAIVAIPIAGAVAVTEECARRGVRAVVLISADPPGSDDHHDALARVRERYPGTRILGASSLGVHGGHARFAGNFGTATEGEFDFVPSDVFILSQSGGVGGYVLSAAHASGLKIGGYISTGREVDLTFAELLTKTVDEYAPRLVLGYLEGTQDLAAFSSALQYARQRDVVVVLLRGGVTGAGRSAARRHSGLEPFDDESWRAAVDGAGALTARSIEEMLDIARAAASRRCRKDARFSVVAASGGATVLMVDALAQEGFGLARWQDSDKAELRRLLPEQAVLDNPIDATGAIFSRRHTLRSVLEVCVRHDGTDAVILTLGNMPHLDEHVFAEISAIASEAGKLVVVVWAGG</sequence>
<feature type="domain" description="CoA-binding" evidence="1">
    <location>
        <begin position="1"/>
        <end position="74"/>
    </location>
</feature>
<dbReference type="SUPFAM" id="SSF51735">
    <property type="entry name" value="NAD(P)-binding Rossmann-fold domains"/>
    <property type="match status" value="1"/>
</dbReference>
<protein>
    <submittedName>
        <fullName evidence="2">CoA-binding protein</fullName>
    </submittedName>
</protein>
<dbReference type="InterPro" id="IPR032875">
    <property type="entry name" value="Succ_CoA_lig_flav_dom"/>
</dbReference>
<dbReference type="Gene3D" id="3.40.50.261">
    <property type="entry name" value="Succinyl-CoA synthetase domains"/>
    <property type="match status" value="2"/>
</dbReference>
<comment type="caution">
    <text evidence="2">The sequence shown here is derived from an EMBL/GenBank/DDBJ whole genome shotgun (WGS) entry which is preliminary data.</text>
</comment>
<dbReference type="PANTHER" id="PTHR42793">
    <property type="entry name" value="COA BINDING DOMAIN CONTAINING PROTEIN"/>
    <property type="match status" value="1"/>
</dbReference>
<name>A0ABD6FIU7_9PSEU</name>
<dbReference type="Pfam" id="PF13380">
    <property type="entry name" value="CoA_binding_2"/>
    <property type="match status" value="1"/>
</dbReference>
<organism evidence="2 3">
    <name type="scientific">Thermocrispum agreste</name>
    <dbReference type="NCBI Taxonomy" id="37925"/>
    <lineage>
        <taxon>Bacteria</taxon>
        <taxon>Bacillati</taxon>
        <taxon>Actinomycetota</taxon>
        <taxon>Actinomycetes</taxon>
        <taxon>Pseudonocardiales</taxon>
        <taxon>Pseudonocardiaceae</taxon>
        <taxon>Thermocrispum</taxon>
    </lineage>
</organism>
<dbReference type="InterPro" id="IPR036291">
    <property type="entry name" value="NAD(P)-bd_dom_sf"/>
</dbReference>
<dbReference type="SMART" id="SM00881">
    <property type="entry name" value="CoA_binding"/>
    <property type="match status" value="1"/>
</dbReference>
<reference evidence="2 3" key="1">
    <citation type="journal article" date="2021" name="BMC Genomics">
        <title>Genome-resolved metagenome and metatranscriptome analyses of thermophilic composting reveal key bacterial players and their metabolic interactions.</title>
        <authorList>
            <person name="Braga L.P.P."/>
            <person name="Pereira R.V."/>
            <person name="Martins L.F."/>
            <person name="Moura L.M.S."/>
            <person name="Sanchez F.B."/>
            <person name="Patane J.S.L."/>
            <person name="da Silva A.M."/>
            <person name="Setubal J.C."/>
        </authorList>
    </citation>
    <scope>NUCLEOTIDE SEQUENCE [LARGE SCALE GENOMIC DNA]</scope>
    <source>
        <strain evidence="2">ZC4RG45</strain>
    </source>
</reference>
<proteinExistence type="predicted"/>
<dbReference type="InterPro" id="IPR016102">
    <property type="entry name" value="Succinyl-CoA_synth-like"/>
</dbReference>
<dbReference type="Pfam" id="PF13607">
    <property type="entry name" value="Succ_CoA_lig"/>
    <property type="match status" value="1"/>
</dbReference>
<feature type="non-terminal residue" evidence="2">
    <location>
        <position position="390"/>
    </location>
</feature>
<dbReference type="SUPFAM" id="SSF52210">
    <property type="entry name" value="Succinyl-CoA synthetase domains"/>
    <property type="match status" value="2"/>
</dbReference>
<dbReference type="PANTHER" id="PTHR42793:SF4">
    <property type="entry name" value="BLL6376 PROTEIN"/>
    <property type="match status" value="1"/>
</dbReference>
<dbReference type="EMBL" id="QGUI02000300">
    <property type="protein sequence ID" value="MFO7193906.1"/>
    <property type="molecule type" value="Genomic_DNA"/>
</dbReference>
<dbReference type="Gene3D" id="3.40.50.720">
    <property type="entry name" value="NAD(P)-binding Rossmann-like Domain"/>
    <property type="match status" value="1"/>
</dbReference>
<gene>
    <name evidence="2" type="ORF">DIU77_016815</name>
</gene>
<dbReference type="AlphaFoldDB" id="A0ABD6FIU7"/>
<evidence type="ECO:0000313" key="3">
    <source>
        <dbReference type="Proteomes" id="UP000249324"/>
    </source>
</evidence>
<accession>A0ABD6FIU7</accession>